<proteinExistence type="inferred from homology"/>
<organism evidence="3 4">
    <name type="scientific">Thalassiosira oceanica</name>
    <name type="common">Marine diatom</name>
    <dbReference type="NCBI Taxonomy" id="159749"/>
    <lineage>
        <taxon>Eukaryota</taxon>
        <taxon>Sar</taxon>
        <taxon>Stramenopiles</taxon>
        <taxon>Ochrophyta</taxon>
        <taxon>Bacillariophyta</taxon>
        <taxon>Coscinodiscophyceae</taxon>
        <taxon>Thalassiosirophycidae</taxon>
        <taxon>Thalassiosirales</taxon>
        <taxon>Thalassiosiraceae</taxon>
        <taxon>Thalassiosira</taxon>
    </lineage>
</organism>
<sequence>ELGSVQAHFSLGNADYEGEGVQEEKAKAIQLWTKAAMQGHAESRHNLGCIEKEEKGNHDRAVRHFLISAKVGYKTSLEVVKRMFMGGVATKEQYAEALKGYQDAVEEMKSHDRDEAKRLWSAIRAAAASTPPKSTEHDLGHVPRRLVRGELEHHPAVADRRDDGDLPPVRPEGQHGLEREDGMDNVSERSNRKRRSQRSNSLGSSNVALPSAPAHATPALRRPDVVQPDPSRAHDVPVKQQVLRPLARGGTPGSPNAYGRVTRSAVNPSPSGTIDGVRRRLISP</sequence>
<dbReference type="eggNOG" id="ENOG502SADV">
    <property type="taxonomic scope" value="Eukaryota"/>
</dbReference>
<gene>
    <name evidence="3" type="ORF">THAOC_27495</name>
</gene>
<dbReference type="InterPro" id="IPR050767">
    <property type="entry name" value="Sel1_AlgK"/>
</dbReference>
<comment type="similarity">
    <text evidence="1">Belongs to the sel-1 family.</text>
</comment>
<evidence type="ECO:0000313" key="4">
    <source>
        <dbReference type="Proteomes" id="UP000266841"/>
    </source>
</evidence>
<dbReference type="AlphaFoldDB" id="K0RWB4"/>
<feature type="compositionally biased region" description="Basic and acidic residues" evidence="2">
    <location>
        <begin position="150"/>
        <end position="164"/>
    </location>
</feature>
<comment type="caution">
    <text evidence="3">The sequence shown here is derived from an EMBL/GenBank/DDBJ whole genome shotgun (WGS) entry which is preliminary data.</text>
</comment>
<dbReference type="Gene3D" id="1.25.40.10">
    <property type="entry name" value="Tetratricopeptide repeat domain"/>
    <property type="match status" value="1"/>
</dbReference>
<feature type="non-terminal residue" evidence="3">
    <location>
        <position position="1"/>
    </location>
</feature>
<name>K0RWB4_THAOC</name>
<dbReference type="EMBL" id="AGNL01038448">
    <property type="protein sequence ID" value="EJK53126.1"/>
    <property type="molecule type" value="Genomic_DNA"/>
</dbReference>
<evidence type="ECO:0000256" key="1">
    <source>
        <dbReference type="ARBA" id="ARBA00038101"/>
    </source>
</evidence>
<evidence type="ECO:0000313" key="3">
    <source>
        <dbReference type="EMBL" id="EJK53126.1"/>
    </source>
</evidence>
<dbReference type="SUPFAM" id="SSF81901">
    <property type="entry name" value="HCP-like"/>
    <property type="match status" value="1"/>
</dbReference>
<dbReference type="PANTHER" id="PTHR11102">
    <property type="entry name" value="SEL-1-LIKE PROTEIN"/>
    <property type="match status" value="1"/>
</dbReference>
<evidence type="ECO:0000256" key="2">
    <source>
        <dbReference type="SAM" id="MobiDB-lite"/>
    </source>
</evidence>
<dbReference type="Proteomes" id="UP000266841">
    <property type="component" value="Unassembled WGS sequence"/>
</dbReference>
<dbReference type="PANTHER" id="PTHR11102:SF160">
    <property type="entry name" value="ERAD-ASSOCIATED E3 UBIQUITIN-PROTEIN LIGASE COMPONENT HRD3"/>
    <property type="match status" value="1"/>
</dbReference>
<feature type="region of interest" description="Disordered" evidence="2">
    <location>
        <begin position="150"/>
        <end position="284"/>
    </location>
</feature>
<dbReference type="InterPro" id="IPR006597">
    <property type="entry name" value="Sel1-like"/>
</dbReference>
<dbReference type="SMART" id="SM00671">
    <property type="entry name" value="SEL1"/>
    <property type="match status" value="2"/>
</dbReference>
<feature type="compositionally biased region" description="Basic and acidic residues" evidence="2">
    <location>
        <begin position="172"/>
        <end position="190"/>
    </location>
</feature>
<dbReference type="InterPro" id="IPR011990">
    <property type="entry name" value="TPR-like_helical_dom_sf"/>
</dbReference>
<reference evidence="3 4" key="1">
    <citation type="journal article" date="2012" name="Genome Biol.">
        <title>Genome and low-iron response of an oceanic diatom adapted to chronic iron limitation.</title>
        <authorList>
            <person name="Lommer M."/>
            <person name="Specht M."/>
            <person name="Roy A.S."/>
            <person name="Kraemer L."/>
            <person name="Andreson R."/>
            <person name="Gutowska M.A."/>
            <person name="Wolf J."/>
            <person name="Bergner S.V."/>
            <person name="Schilhabel M.B."/>
            <person name="Klostermeier U.C."/>
            <person name="Beiko R.G."/>
            <person name="Rosenstiel P."/>
            <person name="Hippler M."/>
            <person name="Laroche J."/>
        </authorList>
    </citation>
    <scope>NUCLEOTIDE SEQUENCE [LARGE SCALE GENOMIC DNA]</scope>
    <source>
        <strain evidence="3 4">CCMP1005</strain>
    </source>
</reference>
<protein>
    <submittedName>
        <fullName evidence="3">Uncharacterized protein</fullName>
    </submittedName>
</protein>
<accession>K0RWB4</accession>
<keyword evidence="4" id="KW-1185">Reference proteome</keyword>